<dbReference type="NCBIfam" id="NF001750">
    <property type="entry name" value="PRK00476.1"/>
    <property type="match status" value="1"/>
</dbReference>
<comment type="function">
    <text evidence="8">Catalyzes the attachment of L-aspartate to tRNA(Asp) in a two-step reaction: L-aspartate is first activated by ATP to form Asp-AMP and then transferred to the acceptor end of tRNA(Asp).</text>
</comment>
<feature type="binding site" evidence="8">
    <location>
        <position position="218"/>
    </location>
    <ligand>
        <name>ATP</name>
        <dbReference type="ChEBI" id="CHEBI:30616"/>
    </ligand>
</feature>
<comment type="subcellular location">
    <subcellularLocation>
        <location evidence="8">Cytoplasm</location>
    </subcellularLocation>
</comment>
<evidence type="ECO:0000259" key="9">
    <source>
        <dbReference type="PROSITE" id="PS50862"/>
    </source>
</evidence>
<dbReference type="CDD" id="cd00777">
    <property type="entry name" value="AspRS_core"/>
    <property type="match status" value="1"/>
</dbReference>
<dbReference type="Gene3D" id="3.30.1360.30">
    <property type="entry name" value="GAD-like domain"/>
    <property type="match status" value="1"/>
</dbReference>
<feature type="binding site" evidence="8">
    <location>
        <position position="209"/>
    </location>
    <ligand>
        <name>L-aspartate</name>
        <dbReference type="ChEBI" id="CHEBI:29991"/>
    </ligand>
</feature>
<dbReference type="SUPFAM" id="SSF55261">
    <property type="entry name" value="GAD domain-like"/>
    <property type="match status" value="1"/>
</dbReference>
<dbReference type="PANTHER" id="PTHR22594">
    <property type="entry name" value="ASPARTYL/LYSYL-TRNA SYNTHETASE"/>
    <property type="match status" value="1"/>
</dbReference>
<dbReference type="SUPFAM" id="SSF55681">
    <property type="entry name" value="Class II aaRS and biotin synthetases"/>
    <property type="match status" value="1"/>
</dbReference>
<evidence type="ECO:0000256" key="6">
    <source>
        <dbReference type="ARBA" id="ARBA00022917"/>
    </source>
</evidence>
<dbReference type="PANTHER" id="PTHR22594:SF5">
    <property type="entry name" value="ASPARTATE--TRNA LIGASE, MITOCHONDRIAL"/>
    <property type="match status" value="1"/>
</dbReference>
<dbReference type="PROSITE" id="PS50862">
    <property type="entry name" value="AA_TRNA_LIGASE_II"/>
    <property type="match status" value="1"/>
</dbReference>
<feature type="binding site" evidence="8">
    <location>
        <position position="428"/>
    </location>
    <ligand>
        <name>L-aspartate</name>
        <dbReference type="ChEBI" id="CHEBI:29991"/>
    </ligand>
</feature>
<dbReference type="InterPro" id="IPR047090">
    <property type="entry name" value="AspRS_core"/>
</dbReference>
<evidence type="ECO:0000256" key="4">
    <source>
        <dbReference type="ARBA" id="ARBA00022741"/>
    </source>
</evidence>
<dbReference type="CDD" id="cd04317">
    <property type="entry name" value="EcAspRS_like_N"/>
    <property type="match status" value="1"/>
</dbReference>
<keyword evidence="6 8" id="KW-0648">Protein biosynthesis</keyword>
<dbReference type="InterPro" id="IPR004115">
    <property type="entry name" value="GAD-like_sf"/>
</dbReference>
<keyword evidence="5 8" id="KW-0067">ATP-binding</keyword>
<evidence type="ECO:0000256" key="1">
    <source>
        <dbReference type="ARBA" id="ARBA00006303"/>
    </source>
</evidence>
<dbReference type="Gene3D" id="3.30.930.10">
    <property type="entry name" value="Bira Bifunctional Protein, Domain 2"/>
    <property type="match status" value="1"/>
</dbReference>
<dbReference type="AlphaFoldDB" id="A0A6H0V4G1"/>
<dbReference type="GO" id="GO:0005737">
    <property type="term" value="C:cytoplasm"/>
    <property type="evidence" value="ECO:0007669"/>
    <property type="project" value="UniProtKB-SubCell"/>
</dbReference>
<dbReference type="HAMAP" id="MF_00044">
    <property type="entry name" value="Asp_tRNA_synth_type1"/>
    <property type="match status" value="1"/>
</dbReference>
<dbReference type="GO" id="GO:0004815">
    <property type="term" value="F:aspartate-tRNA ligase activity"/>
    <property type="evidence" value="ECO:0007669"/>
    <property type="project" value="UniProtKB-UniRule"/>
</dbReference>
<comment type="similarity">
    <text evidence="1 8">Belongs to the class-II aminoacyl-tRNA synthetase family. Type 1 subfamily.</text>
</comment>
<gene>
    <name evidence="8 10" type="primary">aspS</name>
    <name evidence="10" type="ORF">GOQ20_04215</name>
</gene>
<evidence type="ECO:0000256" key="8">
    <source>
        <dbReference type="HAMAP-Rule" id="MF_00044"/>
    </source>
</evidence>
<dbReference type="Pfam" id="PF01336">
    <property type="entry name" value="tRNA_anti-codon"/>
    <property type="match status" value="1"/>
</dbReference>
<evidence type="ECO:0000256" key="7">
    <source>
        <dbReference type="ARBA" id="ARBA00023146"/>
    </source>
</evidence>
<keyword evidence="8" id="KW-0963">Cytoplasm</keyword>
<dbReference type="InterPro" id="IPR002312">
    <property type="entry name" value="Asp/Asn-tRNA-synth_IIb"/>
</dbReference>
<evidence type="ECO:0000256" key="2">
    <source>
        <dbReference type="ARBA" id="ARBA00011738"/>
    </source>
</evidence>
<dbReference type="InterPro" id="IPR004365">
    <property type="entry name" value="NA-bd_OB_tRNA"/>
</dbReference>
<keyword evidence="7 8" id="KW-0030">Aminoacyl-tRNA synthetase</keyword>
<feature type="region of interest" description="Aspartate" evidence="8">
    <location>
        <begin position="187"/>
        <end position="190"/>
    </location>
</feature>
<dbReference type="EC" id="6.1.1.12" evidence="8"/>
<proteinExistence type="inferred from homology"/>
<dbReference type="InterPro" id="IPR012340">
    <property type="entry name" value="NA-bd_OB-fold"/>
</dbReference>
<dbReference type="InterPro" id="IPR006195">
    <property type="entry name" value="aa-tRNA-synth_II"/>
</dbReference>
<dbReference type="InterPro" id="IPR047089">
    <property type="entry name" value="Asp-tRNA-ligase_1_N"/>
</dbReference>
<evidence type="ECO:0000313" key="10">
    <source>
        <dbReference type="EMBL" id="QIW62589.1"/>
    </source>
</evidence>
<accession>A0A6H0V4G1</accession>
<dbReference type="Proteomes" id="UP000503310">
    <property type="component" value="Chromosome"/>
</dbReference>
<comment type="caution">
    <text evidence="8">Lacks conserved residue(s) required for the propagation of feature annotation.</text>
</comment>
<dbReference type="GO" id="GO:0006422">
    <property type="term" value="P:aspartyl-tRNA aminoacylation"/>
    <property type="evidence" value="ECO:0007669"/>
    <property type="project" value="UniProtKB-UniRule"/>
</dbReference>
<feature type="binding site" evidence="8">
    <location>
        <position position="462"/>
    </location>
    <ligand>
        <name>ATP</name>
        <dbReference type="ChEBI" id="CHEBI:30616"/>
    </ligand>
</feature>
<reference evidence="10 11" key="1">
    <citation type="submission" date="2019-12" db="EMBL/GenBank/DDBJ databases">
        <title>Sequencing and analysis of the whole genome of Mycoplasma gallinaceum strain Peacock20181011.</title>
        <authorList>
            <person name="Liu X."/>
            <person name="Qin Z."/>
            <person name="Xu H."/>
        </authorList>
    </citation>
    <scope>NUCLEOTIDE SEQUENCE [LARGE SCALE GENOMIC DNA]</scope>
    <source>
        <strain evidence="10 11">Peacock20181011</strain>
    </source>
</reference>
<dbReference type="GO" id="GO:0003676">
    <property type="term" value="F:nucleic acid binding"/>
    <property type="evidence" value="ECO:0007669"/>
    <property type="project" value="InterPro"/>
</dbReference>
<comment type="catalytic activity">
    <reaction evidence="8">
        <text>tRNA(Asp) + L-aspartate + ATP = L-aspartyl-tRNA(Asp) + AMP + diphosphate</text>
        <dbReference type="Rhea" id="RHEA:19649"/>
        <dbReference type="Rhea" id="RHEA-COMP:9660"/>
        <dbReference type="Rhea" id="RHEA-COMP:9678"/>
        <dbReference type="ChEBI" id="CHEBI:29991"/>
        <dbReference type="ChEBI" id="CHEBI:30616"/>
        <dbReference type="ChEBI" id="CHEBI:33019"/>
        <dbReference type="ChEBI" id="CHEBI:78442"/>
        <dbReference type="ChEBI" id="CHEBI:78516"/>
        <dbReference type="ChEBI" id="CHEBI:456215"/>
        <dbReference type="EC" id="6.1.1.12"/>
    </reaction>
</comment>
<feature type="binding site" evidence="8">
    <location>
        <begin position="209"/>
        <end position="211"/>
    </location>
    <ligand>
        <name>ATP</name>
        <dbReference type="ChEBI" id="CHEBI:30616"/>
    </ligand>
</feature>
<comment type="subunit">
    <text evidence="2 8">Homodimer.</text>
</comment>
<feature type="binding site" evidence="8">
    <location>
        <position position="469"/>
    </location>
    <ligand>
        <name>L-aspartate</name>
        <dbReference type="ChEBI" id="CHEBI:29991"/>
    </ligand>
</feature>
<dbReference type="InterPro" id="IPR004524">
    <property type="entry name" value="Asp-tRNA-ligase_1"/>
</dbReference>
<dbReference type="GO" id="GO:0005524">
    <property type="term" value="F:ATP binding"/>
    <property type="evidence" value="ECO:0007669"/>
    <property type="project" value="UniProtKB-UniRule"/>
</dbReference>
<dbReference type="NCBIfam" id="TIGR00459">
    <property type="entry name" value="aspS_bact"/>
    <property type="match status" value="1"/>
</dbReference>
<dbReference type="InterPro" id="IPR045864">
    <property type="entry name" value="aa-tRNA-synth_II/BPL/LPL"/>
</dbReference>
<feature type="binding site" evidence="8">
    <location>
        <begin position="514"/>
        <end position="517"/>
    </location>
    <ligand>
        <name>ATP</name>
        <dbReference type="ChEBI" id="CHEBI:30616"/>
    </ligand>
</feature>
<organism evidence="10 11">
    <name type="scientific">Mycoplasmopsis gallinacea</name>
    <dbReference type="NCBI Taxonomy" id="29556"/>
    <lineage>
        <taxon>Bacteria</taxon>
        <taxon>Bacillati</taxon>
        <taxon>Mycoplasmatota</taxon>
        <taxon>Mycoplasmoidales</taxon>
        <taxon>Metamycoplasmataceae</taxon>
        <taxon>Mycoplasmopsis</taxon>
    </lineage>
</organism>
<dbReference type="RefSeq" id="WP_167845531.1">
    <property type="nucleotide sequence ID" value="NZ_CP047225.1"/>
</dbReference>
<evidence type="ECO:0000256" key="5">
    <source>
        <dbReference type="ARBA" id="ARBA00022840"/>
    </source>
</evidence>
<evidence type="ECO:0000313" key="11">
    <source>
        <dbReference type="Proteomes" id="UP000503310"/>
    </source>
</evidence>
<dbReference type="PRINTS" id="PR01042">
    <property type="entry name" value="TRNASYNTHASP"/>
</dbReference>
<evidence type="ECO:0000256" key="3">
    <source>
        <dbReference type="ARBA" id="ARBA00022598"/>
    </source>
</evidence>
<keyword evidence="4 8" id="KW-0547">Nucleotide-binding</keyword>
<sequence>MNKLIKNNQLRLSDVGNEVTLYGWVANKRRFGEINFVDLRDRFGITQLVFNEPINFPKETVLEVKGTVVARKDPNDKIETGQIEVIVSLYKIFSTANELPFPIRDDIDVKEELRLKYRFLDLRRPIMQETILLKNKVYFAMREYLQSQDFNELETPILSKATPEGARDFLVPTRKYNSFFALPQSPQLFKQLLMISGFERYYQFARCFRDEDSRKDRQPEFTQLDMEVSFMDVEVFQSKIEEMFKHFMKKVMNVDIQIPFQRLKFDDCIRDYGSDKPDLRYEVKIKDEPSFCNSTEFNIIKDAPSKRYLQIEEVISKKDFKKLEEIAKKNKVKALFYFVIENGAVAHSNFASKVADEVNAFIKDKNIQNGTVFFCCDKYENASQALGALRVELNSWFNWAREEYNFSWIVDWPMFEHDEETNTWAAAHHPFTQFDHDLEDLDKLPMDKIRAKSYDLVLNGFELGSGSARIYDQKTQEKMFDLIGISKEEQKSRFGFFLKAFEYGVPPHCGIGLGMDRLIMILAKQKTIRDVIPFPKNAKNDDVFTEAPSSVTQEQLDELFIALNKKEEQQED</sequence>
<feature type="binding site" evidence="8">
    <location>
        <position position="164"/>
    </location>
    <ligand>
        <name>L-aspartate</name>
        <dbReference type="ChEBI" id="CHEBI:29991"/>
    </ligand>
</feature>
<dbReference type="InterPro" id="IPR004364">
    <property type="entry name" value="Aa-tRNA-synt_II"/>
</dbReference>
<keyword evidence="3 8" id="KW-0436">Ligase</keyword>
<dbReference type="EMBL" id="CP047225">
    <property type="protein sequence ID" value="QIW62589.1"/>
    <property type="molecule type" value="Genomic_DNA"/>
</dbReference>
<protein>
    <recommendedName>
        <fullName evidence="8">Aspartate--tRNA ligase</fullName>
        <ecNumber evidence="8">6.1.1.12</ecNumber>
    </recommendedName>
    <alternativeName>
        <fullName evidence="8">Aspartyl-tRNA synthetase</fullName>
        <shortName evidence="8">AspRS</shortName>
    </alternativeName>
</protein>
<dbReference type="Pfam" id="PF00152">
    <property type="entry name" value="tRNA-synt_2"/>
    <property type="match status" value="1"/>
</dbReference>
<name>A0A6H0V4G1_9BACT</name>
<dbReference type="Gene3D" id="2.40.50.140">
    <property type="entry name" value="Nucleic acid-binding proteins"/>
    <property type="match status" value="1"/>
</dbReference>
<dbReference type="SUPFAM" id="SSF50249">
    <property type="entry name" value="Nucleic acid-binding proteins"/>
    <property type="match status" value="1"/>
</dbReference>
<feature type="domain" description="Aminoacyl-transfer RNA synthetases class-II family profile" evidence="9">
    <location>
        <begin position="133"/>
        <end position="533"/>
    </location>
</feature>